<evidence type="ECO:0000313" key="5">
    <source>
        <dbReference type="Proteomes" id="UP000190395"/>
    </source>
</evidence>
<dbReference type="GeneID" id="303368032"/>
<evidence type="ECO:0000259" key="3">
    <source>
        <dbReference type="Pfam" id="PF00849"/>
    </source>
</evidence>
<dbReference type="GO" id="GO:0000455">
    <property type="term" value="P:enzyme-directed rRNA pseudouridine synthesis"/>
    <property type="evidence" value="ECO:0007669"/>
    <property type="project" value="TreeGrafter"/>
</dbReference>
<dbReference type="Pfam" id="PF00849">
    <property type="entry name" value="PseudoU_synth_2"/>
    <property type="match status" value="1"/>
</dbReference>
<dbReference type="PANTHER" id="PTHR21600:SF44">
    <property type="entry name" value="RIBOSOMAL LARGE SUBUNIT PSEUDOURIDINE SYNTHASE D"/>
    <property type="match status" value="1"/>
</dbReference>
<dbReference type="PANTHER" id="PTHR21600">
    <property type="entry name" value="MITOCHONDRIAL RNA PSEUDOURIDINE SYNTHASE"/>
    <property type="match status" value="1"/>
</dbReference>
<gene>
    <name evidence="4" type="ORF">SAMN02745152_01804</name>
</gene>
<dbReference type="Gene3D" id="3.30.2350.10">
    <property type="entry name" value="Pseudouridine synthase"/>
    <property type="match status" value="1"/>
</dbReference>
<protein>
    <submittedName>
        <fullName evidence="4">23S rRNA pseudouridine1911/1915/1917 synthase</fullName>
    </submittedName>
</protein>
<reference evidence="4 5" key="1">
    <citation type="submission" date="2017-02" db="EMBL/GenBank/DDBJ databases">
        <authorList>
            <person name="Peterson S.W."/>
        </authorList>
    </citation>
    <scope>NUCLEOTIDE SEQUENCE [LARGE SCALE GENOMIC DNA]</scope>
    <source>
        <strain evidence="4 5">ATCC BAA-909</strain>
    </source>
</reference>
<dbReference type="STRING" id="225004.SAMN02745152_01804"/>
<organism evidence="4 5">
    <name type="scientific">Treponema berlinense</name>
    <dbReference type="NCBI Taxonomy" id="225004"/>
    <lineage>
        <taxon>Bacteria</taxon>
        <taxon>Pseudomonadati</taxon>
        <taxon>Spirochaetota</taxon>
        <taxon>Spirochaetia</taxon>
        <taxon>Spirochaetales</taxon>
        <taxon>Treponemataceae</taxon>
        <taxon>Treponema</taxon>
    </lineage>
</organism>
<feature type="domain" description="Pseudouridine synthase RsuA/RluA-like" evidence="3">
    <location>
        <begin position="31"/>
        <end position="204"/>
    </location>
</feature>
<dbReference type="OrthoDB" id="305739at2"/>
<sequence length="318" mass="36327">MANLNTNKNAKTKKDFGHEKIEILYSDETICVINKPSGLLSVPYPGSRIRTAQSILEEIMHKNGTFSSSHRPFAVHRLDRDTSGVMLFALTENAQKKIMDTWHQMVTERLYRAVAENPRSKKLILPDCGLIDDELAFNAHNVGFVPKESENSKNNSDSYGENRRLKTVPARTNYKILQSGPTHTLFELSLDTGKKNQIRAHLASKGYPLAGDENYRARTDHFGRLCLHARTLEFVHPFTGKKMKFEVPEPETWLEYVKKGDPNPKTPLWIESLKNSFDKKGERFHGKHENSLDLGQKRLSKKDRAHMNFIEAGKKGRK</sequence>
<dbReference type="AlphaFoldDB" id="A0A1T4Q109"/>
<dbReference type="PROSITE" id="PS01129">
    <property type="entry name" value="PSI_RLU"/>
    <property type="match status" value="1"/>
</dbReference>
<dbReference type="CDD" id="cd02869">
    <property type="entry name" value="PseudoU_synth_RluA_like"/>
    <property type="match status" value="1"/>
</dbReference>
<dbReference type="EMBL" id="FUXC01000011">
    <property type="protein sequence ID" value="SJZ97201.1"/>
    <property type="molecule type" value="Genomic_DNA"/>
</dbReference>
<dbReference type="InterPro" id="IPR020103">
    <property type="entry name" value="PsdUridine_synth_cat_dom_sf"/>
</dbReference>
<evidence type="ECO:0000256" key="2">
    <source>
        <dbReference type="ARBA" id="ARBA00023235"/>
    </source>
</evidence>
<dbReference type="SUPFAM" id="SSF55120">
    <property type="entry name" value="Pseudouridine synthase"/>
    <property type="match status" value="1"/>
</dbReference>
<keyword evidence="5" id="KW-1185">Reference proteome</keyword>
<dbReference type="RefSeq" id="WP_078931535.1">
    <property type="nucleotide sequence ID" value="NZ_FUXC01000011.1"/>
</dbReference>
<name>A0A1T4Q109_9SPIR</name>
<evidence type="ECO:0000256" key="1">
    <source>
        <dbReference type="ARBA" id="ARBA00010876"/>
    </source>
</evidence>
<comment type="similarity">
    <text evidence="1">Belongs to the pseudouridine synthase RluA family.</text>
</comment>
<dbReference type="InterPro" id="IPR006224">
    <property type="entry name" value="PsdUridine_synth_RluA-like_CS"/>
</dbReference>
<proteinExistence type="inferred from homology"/>
<evidence type="ECO:0000313" key="4">
    <source>
        <dbReference type="EMBL" id="SJZ97201.1"/>
    </source>
</evidence>
<dbReference type="InterPro" id="IPR006145">
    <property type="entry name" value="PsdUridine_synth_RsuA/RluA"/>
</dbReference>
<dbReference type="GO" id="GO:0003723">
    <property type="term" value="F:RNA binding"/>
    <property type="evidence" value="ECO:0007669"/>
    <property type="project" value="InterPro"/>
</dbReference>
<dbReference type="GO" id="GO:0140098">
    <property type="term" value="F:catalytic activity, acting on RNA"/>
    <property type="evidence" value="ECO:0007669"/>
    <property type="project" value="UniProtKB-ARBA"/>
</dbReference>
<accession>A0A1T4Q109</accession>
<keyword evidence="2" id="KW-0413">Isomerase</keyword>
<dbReference type="Proteomes" id="UP000190395">
    <property type="component" value="Unassembled WGS sequence"/>
</dbReference>
<dbReference type="GO" id="GO:0009982">
    <property type="term" value="F:pseudouridine synthase activity"/>
    <property type="evidence" value="ECO:0007669"/>
    <property type="project" value="InterPro"/>
</dbReference>
<dbReference type="InterPro" id="IPR050188">
    <property type="entry name" value="RluA_PseudoU_synthase"/>
</dbReference>